<dbReference type="SUPFAM" id="SSF140453">
    <property type="entry name" value="EsxAB dimer-like"/>
    <property type="match status" value="1"/>
</dbReference>
<evidence type="ECO:0000256" key="1">
    <source>
        <dbReference type="RuleBase" id="RU362001"/>
    </source>
</evidence>
<comment type="similarity">
    <text evidence="1">Belongs to the WXG100 family.</text>
</comment>
<dbReference type="Gene3D" id="1.10.287.850">
    <property type="entry name" value="HP0062-like domain"/>
    <property type="match status" value="1"/>
</dbReference>
<evidence type="ECO:0000313" key="2">
    <source>
        <dbReference type="EMBL" id="MBP1903418.1"/>
    </source>
</evidence>
<dbReference type="RefSeq" id="WP_210087134.1">
    <property type="nucleotide sequence ID" value="NZ_JAGGKG010000001.1"/>
</dbReference>
<gene>
    <name evidence="2" type="ORF">J2Z32_000030</name>
</gene>
<dbReference type="NCBIfam" id="TIGR03930">
    <property type="entry name" value="WXG100_ESAT6"/>
    <property type="match status" value="1"/>
</dbReference>
<dbReference type="Pfam" id="PF06013">
    <property type="entry name" value="WXG100"/>
    <property type="match status" value="1"/>
</dbReference>
<accession>A0ABS4FM38</accession>
<dbReference type="InterPro" id="IPR010310">
    <property type="entry name" value="T7SS_ESAT-6-like"/>
</dbReference>
<sequence length="94" mass="10508">MSKRIKIDPEHLNDIGKKFIACSEQNIAMANELKGLIDGLDGQWEGNTKERFHKAYQDADQQLAGVSAILQQVGEELNAIAERFRVVDETTYSG</sequence>
<dbReference type="Proteomes" id="UP001519272">
    <property type="component" value="Unassembled WGS sequence"/>
</dbReference>
<proteinExistence type="inferred from homology"/>
<comment type="caution">
    <text evidence="2">The sequence shown here is derived from an EMBL/GenBank/DDBJ whole genome shotgun (WGS) entry which is preliminary data.</text>
</comment>
<reference evidence="2 3" key="1">
    <citation type="submission" date="2021-03" db="EMBL/GenBank/DDBJ databases">
        <title>Genomic Encyclopedia of Type Strains, Phase IV (KMG-IV): sequencing the most valuable type-strain genomes for metagenomic binning, comparative biology and taxonomic classification.</title>
        <authorList>
            <person name="Goeker M."/>
        </authorList>
    </citation>
    <scope>NUCLEOTIDE SEQUENCE [LARGE SCALE GENOMIC DNA]</scope>
    <source>
        <strain evidence="2 3">DSM 14349</strain>
    </source>
</reference>
<name>A0ABS4FM38_9BACL</name>
<evidence type="ECO:0000313" key="3">
    <source>
        <dbReference type="Proteomes" id="UP001519272"/>
    </source>
</evidence>
<protein>
    <recommendedName>
        <fullName evidence="1">ESAT-6-like protein</fullName>
    </recommendedName>
</protein>
<keyword evidence="3" id="KW-1185">Reference proteome</keyword>
<organism evidence="2 3">
    <name type="scientific">Paenibacillus turicensis</name>
    <dbReference type="NCBI Taxonomy" id="160487"/>
    <lineage>
        <taxon>Bacteria</taxon>
        <taxon>Bacillati</taxon>
        <taxon>Bacillota</taxon>
        <taxon>Bacilli</taxon>
        <taxon>Bacillales</taxon>
        <taxon>Paenibacillaceae</taxon>
        <taxon>Paenibacillus</taxon>
    </lineage>
</organism>
<dbReference type="InterPro" id="IPR036689">
    <property type="entry name" value="ESAT-6-like_sf"/>
</dbReference>
<dbReference type="EMBL" id="JAGGKG010000001">
    <property type="protein sequence ID" value="MBP1903418.1"/>
    <property type="molecule type" value="Genomic_DNA"/>
</dbReference>